<protein>
    <submittedName>
        <fullName evidence="3 4">Serine/threonine-protein kinase MRCK alpha-like isoform X2</fullName>
    </submittedName>
</protein>
<dbReference type="RefSeq" id="XP_055875543.1">
    <property type="nucleotide sequence ID" value="XM_056019568.1"/>
</dbReference>
<name>A0A9W2ZKV5_BIOGL</name>
<proteinExistence type="predicted"/>
<sequence length="474" mass="54790">MTTPKQSKTIAAQLEVLDEFKQELDKAGTRMDYIIKRGNNWLEDTKNETFMDINTFLVNETSECLRRFATITNAKDVNQTIGHENLDVGTLIDSRSITIKSLQEKNKRHEKQYKQVAMRFEEIDNKNYQKFDQITNELYLASNFMASLQESYELLSFQVNENAKQIKDLTNIRDQHTNFDLKLIEQEEKCESLLRLQKSVEHKLLSKIEQIVSQQDSTSEHVNKTSSECEAMSRTVNSMISSFDHLNSNLESLEENVKHIDKTFKETENTNSREFENLSRRIQSLAKTIGSWQSGSFNLGLEETQKELKDMALNLDSLKKNVSDLANRQRNLVSRAALNQLGQLQKQKTDEIELKMSDLDKKNIEVGGQVSKLATDIVSLRRQGYQYFQEESQKMLAFLTTLTAKKKPENSKEEREDNQTGLRQGEIIAGDMSLKLEDICSELKALTDCFMYIQEEIETLKSKINQHEEIISQF</sequence>
<keyword evidence="1" id="KW-0175">Coiled coil</keyword>
<evidence type="ECO:0000313" key="2">
    <source>
        <dbReference type="Proteomes" id="UP001165740"/>
    </source>
</evidence>
<gene>
    <name evidence="3 4" type="primary">LOC106072587</name>
</gene>
<dbReference type="GeneID" id="106072587"/>
<dbReference type="AlphaFoldDB" id="A0A9W2ZKV5"/>
<dbReference type="RefSeq" id="XP_055875553.1">
    <property type="nucleotide sequence ID" value="XM_056019578.1"/>
</dbReference>
<keyword evidence="2" id="KW-1185">Reference proteome</keyword>
<feature type="coiled-coil region" evidence="1">
    <location>
        <begin position="92"/>
        <end position="126"/>
    </location>
</feature>
<reference evidence="3 4" key="1">
    <citation type="submission" date="2025-04" db="UniProtKB">
        <authorList>
            <consortium name="RefSeq"/>
        </authorList>
    </citation>
    <scope>IDENTIFICATION</scope>
</reference>
<accession>A0A9W2ZKV5</accession>
<evidence type="ECO:0000313" key="3">
    <source>
        <dbReference type="RefSeq" id="XP_055875543.1"/>
    </source>
</evidence>
<evidence type="ECO:0000256" key="1">
    <source>
        <dbReference type="SAM" id="Coils"/>
    </source>
</evidence>
<feature type="coiled-coil region" evidence="1">
    <location>
        <begin position="301"/>
        <end position="335"/>
    </location>
</feature>
<feature type="coiled-coil region" evidence="1">
    <location>
        <begin position="236"/>
        <end position="270"/>
    </location>
</feature>
<organism evidence="2 3">
    <name type="scientific">Biomphalaria glabrata</name>
    <name type="common">Bloodfluke planorb</name>
    <name type="synonym">Freshwater snail</name>
    <dbReference type="NCBI Taxonomy" id="6526"/>
    <lineage>
        <taxon>Eukaryota</taxon>
        <taxon>Metazoa</taxon>
        <taxon>Spiralia</taxon>
        <taxon>Lophotrochozoa</taxon>
        <taxon>Mollusca</taxon>
        <taxon>Gastropoda</taxon>
        <taxon>Heterobranchia</taxon>
        <taxon>Euthyneura</taxon>
        <taxon>Panpulmonata</taxon>
        <taxon>Hygrophila</taxon>
        <taxon>Lymnaeoidea</taxon>
        <taxon>Planorbidae</taxon>
        <taxon>Biomphalaria</taxon>
    </lineage>
</organism>
<dbReference type="Proteomes" id="UP001165740">
    <property type="component" value="Chromosome 1"/>
</dbReference>
<evidence type="ECO:0000313" key="4">
    <source>
        <dbReference type="RefSeq" id="XP_055875553.1"/>
    </source>
</evidence>